<dbReference type="PANTHER" id="PTHR11461">
    <property type="entry name" value="SERINE PROTEASE INHIBITOR, SERPIN"/>
    <property type="match status" value="1"/>
</dbReference>
<dbReference type="PANTHER" id="PTHR11461:SF204">
    <property type="entry name" value="SERPIN B6"/>
    <property type="match status" value="1"/>
</dbReference>
<dbReference type="GO" id="GO:0005615">
    <property type="term" value="C:extracellular space"/>
    <property type="evidence" value="ECO:0007669"/>
    <property type="project" value="InterPro"/>
</dbReference>
<dbReference type="InterPro" id="IPR023796">
    <property type="entry name" value="Serpin_dom"/>
</dbReference>
<dbReference type="Gene3D" id="2.30.39.10">
    <property type="entry name" value="Alpha-1-antitrypsin, domain 1"/>
    <property type="match status" value="1"/>
</dbReference>
<evidence type="ECO:0000313" key="4">
    <source>
        <dbReference type="EMBL" id="NXC29021.1"/>
    </source>
</evidence>
<sequence>LERELTYEMLTDWINPKRMHSTVVRVSLPRFKLEEHYDLKPILSAFDLGKADFSGMSSGNELVLSEVVHKSFVEVNEEGTEAAAATADRIVGGARFTTEFTADHPFL</sequence>
<dbReference type="Gene3D" id="6.20.40.10">
    <property type="match status" value="1"/>
</dbReference>
<dbReference type="InterPro" id="IPR000215">
    <property type="entry name" value="Serpin_fam"/>
</dbReference>
<organism evidence="4 5">
    <name type="scientific">Campylorhamphus procurvoides</name>
    <dbReference type="NCBI Taxonomy" id="190295"/>
    <lineage>
        <taxon>Eukaryota</taxon>
        <taxon>Metazoa</taxon>
        <taxon>Chordata</taxon>
        <taxon>Craniata</taxon>
        <taxon>Vertebrata</taxon>
        <taxon>Euteleostomi</taxon>
        <taxon>Archelosauria</taxon>
        <taxon>Archosauria</taxon>
        <taxon>Dinosauria</taxon>
        <taxon>Saurischia</taxon>
        <taxon>Theropoda</taxon>
        <taxon>Coelurosauria</taxon>
        <taxon>Aves</taxon>
        <taxon>Neognathae</taxon>
        <taxon>Neoaves</taxon>
        <taxon>Telluraves</taxon>
        <taxon>Australaves</taxon>
        <taxon>Passeriformes</taxon>
        <taxon>Dendrocolaptidae</taxon>
        <taxon>Campylorhamphus</taxon>
    </lineage>
</organism>
<dbReference type="EMBL" id="WBMV01003706">
    <property type="protein sequence ID" value="NXC29021.1"/>
    <property type="molecule type" value="Genomic_DNA"/>
</dbReference>
<keyword evidence="1" id="KW-0646">Protease inhibitor</keyword>
<dbReference type="SUPFAM" id="SSF56574">
    <property type="entry name" value="Serpins"/>
    <property type="match status" value="1"/>
</dbReference>
<feature type="domain" description="Serpin" evidence="3">
    <location>
        <begin position="1"/>
        <end position="107"/>
    </location>
</feature>
<keyword evidence="5" id="KW-1185">Reference proteome</keyword>
<reference evidence="4" key="1">
    <citation type="submission" date="2019-09" db="EMBL/GenBank/DDBJ databases">
        <title>Bird 10,000 Genomes (B10K) Project - Family phase.</title>
        <authorList>
            <person name="Zhang G."/>
        </authorList>
    </citation>
    <scope>NUCLEOTIDE SEQUENCE</scope>
    <source>
        <strain evidence="4">B10K-DU-001-09</strain>
        <tissue evidence="4">Muscle</tissue>
    </source>
</reference>
<dbReference type="AlphaFoldDB" id="A0A851MFU7"/>
<dbReference type="GO" id="GO:0004867">
    <property type="term" value="F:serine-type endopeptidase inhibitor activity"/>
    <property type="evidence" value="ECO:0007669"/>
    <property type="project" value="UniProtKB-KW"/>
</dbReference>
<evidence type="ECO:0000256" key="2">
    <source>
        <dbReference type="ARBA" id="ARBA00022900"/>
    </source>
</evidence>
<protein>
    <submittedName>
        <fullName evidence="4">SPB9 protein</fullName>
    </submittedName>
</protein>
<name>A0A851MFU7_9DEND</name>
<evidence type="ECO:0000259" key="3">
    <source>
        <dbReference type="Pfam" id="PF00079"/>
    </source>
</evidence>
<accession>A0A851MFU7</accession>
<comment type="caution">
    <text evidence="4">The sequence shown here is derived from an EMBL/GenBank/DDBJ whole genome shotgun (WGS) entry which is preliminary data.</text>
</comment>
<dbReference type="Pfam" id="PF00079">
    <property type="entry name" value="Serpin"/>
    <property type="match status" value="1"/>
</dbReference>
<evidence type="ECO:0000256" key="1">
    <source>
        <dbReference type="ARBA" id="ARBA00022690"/>
    </source>
</evidence>
<gene>
    <name evidence="4" type="primary">Serpinb9</name>
    <name evidence="4" type="ORF">CAMPRO_R01446</name>
</gene>
<dbReference type="InterPro" id="IPR042185">
    <property type="entry name" value="Serpin_sf_2"/>
</dbReference>
<evidence type="ECO:0000313" key="5">
    <source>
        <dbReference type="Proteomes" id="UP000614027"/>
    </source>
</evidence>
<proteinExistence type="predicted"/>
<feature type="non-terminal residue" evidence="4">
    <location>
        <position position="1"/>
    </location>
</feature>
<dbReference type="OrthoDB" id="671595at2759"/>
<feature type="non-terminal residue" evidence="4">
    <location>
        <position position="107"/>
    </location>
</feature>
<dbReference type="Proteomes" id="UP000614027">
    <property type="component" value="Unassembled WGS sequence"/>
</dbReference>
<keyword evidence="2" id="KW-0722">Serine protease inhibitor</keyword>
<dbReference type="InterPro" id="IPR036186">
    <property type="entry name" value="Serpin_sf"/>
</dbReference>